<dbReference type="Proteomes" id="UP001227126">
    <property type="component" value="Unassembled WGS sequence"/>
</dbReference>
<dbReference type="RefSeq" id="WP_284485481.1">
    <property type="nucleotide sequence ID" value="NZ_JASNJE010000010.1"/>
</dbReference>
<dbReference type="Gene3D" id="3.10.450.40">
    <property type="match status" value="1"/>
</dbReference>
<dbReference type="EMBL" id="JASNJE010000010">
    <property type="protein sequence ID" value="MDK3073540.1"/>
    <property type="molecule type" value="Genomic_DNA"/>
</dbReference>
<feature type="domain" description="IraD/Gp25-like" evidence="1">
    <location>
        <begin position="35"/>
        <end position="122"/>
    </location>
</feature>
<sequence>MSDRFIAYPFALGPRLARMDVAQQREGIAETPDPDAHLRAKIVAILFTAPGERVMRPGFGAGLSRSVFENLSPLARMAVEYRVRETLDRDLGPEAILEDVEVRFDSPEGAVLIAIDYTRRADRSQNRLEIVL</sequence>
<evidence type="ECO:0000259" key="1">
    <source>
        <dbReference type="Pfam" id="PF04965"/>
    </source>
</evidence>
<dbReference type="InterPro" id="IPR007048">
    <property type="entry name" value="IraD/Gp25-like"/>
</dbReference>
<comment type="caution">
    <text evidence="2">The sequence shown here is derived from an EMBL/GenBank/DDBJ whole genome shotgun (WGS) entry which is preliminary data.</text>
</comment>
<protein>
    <submittedName>
        <fullName evidence="2">GPW/gp25 family protein</fullName>
    </submittedName>
</protein>
<name>A0ABT7FEJ5_9RHOB</name>
<proteinExistence type="predicted"/>
<gene>
    <name evidence="2" type="ORF">QO034_10490</name>
</gene>
<organism evidence="2 3">
    <name type="scientific">Sedimentitalea xiamensis</name>
    <dbReference type="NCBI Taxonomy" id="3050037"/>
    <lineage>
        <taxon>Bacteria</taxon>
        <taxon>Pseudomonadati</taxon>
        <taxon>Pseudomonadota</taxon>
        <taxon>Alphaproteobacteria</taxon>
        <taxon>Rhodobacterales</taxon>
        <taxon>Paracoccaceae</taxon>
        <taxon>Sedimentitalea</taxon>
    </lineage>
</organism>
<evidence type="ECO:0000313" key="3">
    <source>
        <dbReference type="Proteomes" id="UP001227126"/>
    </source>
</evidence>
<evidence type="ECO:0000313" key="2">
    <source>
        <dbReference type="EMBL" id="MDK3073540.1"/>
    </source>
</evidence>
<accession>A0ABT7FEJ5</accession>
<reference evidence="2 3" key="1">
    <citation type="submission" date="2023-05" db="EMBL/GenBank/DDBJ databases">
        <title>Sedimentitalea sp. nov. JM2-8.</title>
        <authorList>
            <person name="Huang J."/>
        </authorList>
    </citation>
    <scope>NUCLEOTIDE SEQUENCE [LARGE SCALE GENOMIC DNA]</scope>
    <source>
        <strain evidence="2 3">JM2-8</strain>
    </source>
</reference>
<dbReference type="Pfam" id="PF04965">
    <property type="entry name" value="GPW_gp25"/>
    <property type="match status" value="1"/>
</dbReference>
<dbReference type="SUPFAM" id="SSF160719">
    <property type="entry name" value="gpW/gp25-like"/>
    <property type="match status" value="1"/>
</dbReference>
<keyword evidence="3" id="KW-1185">Reference proteome</keyword>